<evidence type="ECO:0000259" key="3">
    <source>
        <dbReference type="Pfam" id="PF14534"/>
    </source>
</evidence>
<feature type="domain" description="DUF4440" evidence="3">
    <location>
        <begin position="60"/>
        <end position="165"/>
    </location>
</feature>
<feature type="compositionally biased region" description="Low complexity" evidence="1">
    <location>
        <begin position="35"/>
        <end position="52"/>
    </location>
</feature>
<dbReference type="PROSITE" id="PS51257">
    <property type="entry name" value="PROKAR_LIPOPROTEIN"/>
    <property type="match status" value="1"/>
</dbReference>
<dbReference type="Gene3D" id="3.10.450.50">
    <property type="match status" value="1"/>
</dbReference>
<feature type="signal peptide" evidence="2">
    <location>
        <begin position="1"/>
        <end position="17"/>
    </location>
</feature>
<protein>
    <submittedName>
        <fullName evidence="4">Nuclear transport factor 2 family protein</fullName>
    </submittedName>
</protein>
<dbReference type="SUPFAM" id="SSF54427">
    <property type="entry name" value="NTF2-like"/>
    <property type="match status" value="1"/>
</dbReference>
<evidence type="ECO:0000313" key="4">
    <source>
        <dbReference type="EMBL" id="MEO3715866.1"/>
    </source>
</evidence>
<keyword evidence="5" id="KW-1185">Reference proteome</keyword>
<reference evidence="4 5" key="1">
    <citation type="submission" date="2024-05" db="EMBL/GenBank/DDBJ databases">
        <title>Roseateles sp. 2.12 16S ribosomal RNA gene Genome sequencing and assembly.</title>
        <authorList>
            <person name="Woo H."/>
        </authorList>
    </citation>
    <scope>NUCLEOTIDE SEQUENCE [LARGE SCALE GENOMIC DNA]</scope>
    <source>
        <strain evidence="4 5">2.12</strain>
    </source>
</reference>
<sequence>MRLTRTASALPSTPLLAALLLAACSPQAPTPPAAPQAASAASQAQAATTPSEAETRALLQAQADRWDQAIVARRREDIAANMAEDFRQIDGEGHVEDRASFLEGLLDPKLQLDPYKVEDFDIRLYGDVALLSGRTRMTGRYDGKVFKTHYRYIDIYVKRQGVWKIVSVQISKLPPDSP</sequence>
<comment type="caution">
    <text evidence="4">The sequence shown here is derived from an EMBL/GenBank/DDBJ whole genome shotgun (WGS) entry which is preliminary data.</text>
</comment>
<accession>A0ABV0GL84</accession>
<dbReference type="Pfam" id="PF14534">
    <property type="entry name" value="DUF4440"/>
    <property type="match status" value="1"/>
</dbReference>
<evidence type="ECO:0000256" key="1">
    <source>
        <dbReference type="SAM" id="MobiDB-lite"/>
    </source>
</evidence>
<keyword evidence="2" id="KW-0732">Signal</keyword>
<dbReference type="EMBL" id="JBDPZC010000021">
    <property type="protein sequence ID" value="MEO3715866.1"/>
    <property type="molecule type" value="Genomic_DNA"/>
</dbReference>
<dbReference type="InterPro" id="IPR032710">
    <property type="entry name" value="NTF2-like_dom_sf"/>
</dbReference>
<name>A0ABV0GL84_9BURK</name>
<gene>
    <name evidence="4" type="ORF">ABDJ40_24085</name>
</gene>
<evidence type="ECO:0000256" key="2">
    <source>
        <dbReference type="SAM" id="SignalP"/>
    </source>
</evidence>
<feature type="region of interest" description="Disordered" evidence="1">
    <location>
        <begin position="27"/>
        <end position="52"/>
    </location>
</feature>
<evidence type="ECO:0000313" key="5">
    <source>
        <dbReference type="Proteomes" id="UP001462640"/>
    </source>
</evidence>
<proteinExistence type="predicted"/>
<dbReference type="RefSeq" id="WP_347613592.1">
    <property type="nucleotide sequence ID" value="NZ_JBDPZC010000021.1"/>
</dbReference>
<dbReference type="Proteomes" id="UP001462640">
    <property type="component" value="Unassembled WGS sequence"/>
</dbReference>
<dbReference type="InterPro" id="IPR027843">
    <property type="entry name" value="DUF4440"/>
</dbReference>
<organism evidence="4 5">
    <name type="scientific">Roseateles flavus</name>
    <dbReference type="NCBI Taxonomy" id="3149041"/>
    <lineage>
        <taxon>Bacteria</taxon>
        <taxon>Pseudomonadati</taxon>
        <taxon>Pseudomonadota</taxon>
        <taxon>Betaproteobacteria</taxon>
        <taxon>Burkholderiales</taxon>
        <taxon>Sphaerotilaceae</taxon>
        <taxon>Roseateles</taxon>
    </lineage>
</organism>
<feature type="chain" id="PRO_5045099057" evidence="2">
    <location>
        <begin position="18"/>
        <end position="178"/>
    </location>
</feature>